<dbReference type="Proteomes" id="UP000327157">
    <property type="component" value="Chromosome 4"/>
</dbReference>
<dbReference type="OrthoDB" id="1748129at2759"/>
<proteinExistence type="predicted"/>
<keyword evidence="2" id="KW-0808">Transferase</keyword>
<dbReference type="EMBL" id="SMOL01000231">
    <property type="protein sequence ID" value="KAB2623333.1"/>
    <property type="molecule type" value="Genomic_DNA"/>
</dbReference>
<evidence type="ECO:0000313" key="3">
    <source>
        <dbReference type="Proteomes" id="UP000327157"/>
    </source>
</evidence>
<feature type="domain" description="Exostosin GT47" evidence="1">
    <location>
        <begin position="40"/>
        <end position="130"/>
    </location>
</feature>
<reference evidence="3" key="2">
    <citation type="submission" date="2019-10" db="EMBL/GenBank/DDBJ databases">
        <title>A de novo genome assembly of a pear dwarfing rootstock.</title>
        <authorList>
            <person name="Wang F."/>
            <person name="Wang J."/>
            <person name="Li S."/>
            <person name="Zhang Y."/>
            <person name="Fang M."/>
            <person name="Ma L."/>
            <person name="Zhao Y."/>
            <person name="Jiang S."/>
        </authorList>
    </citation>
    <scope>NUCLEOTIDE SEQUENCE [LARGE SCALE GENOMIC DNA]</scope>
</reference>
<gene>
    <name evidence="2" type="ORF">D8674_025515</name>
</gene>
<organism evidence="2 3">
    <name type="scientific">Pyrus ussuriensis x Pyrus communis</name>
    <dbReference type="NCBI Taxonomy" id="2448454"/>
    <lineage>
        <taxon>Eukaryota</taxon>
        <taxon>Viridiplantae</taxon>
        <taxon>Streptophyta</taxon>
        <taxon>Embryophyta</taxon>
        <taxon>Tracheophyta</taxon>
        <taxon>Spermatophyta</taxon>
        <taxon>Magnoliopsida</taxon>
        <taxon>eudicotyledons</taxon>
        <taxon>Gunneridae</taxon>
        <taxon>Pentapetalae</taxon>
        <taxon>rosids</taxon>
        <taxon>fabids</taxon>
        <taxon>Rosales</taxon>
        <taxon>Rosaceae</taxon>
        <taxon>Amygdaloideae</taxon>
        <taxon>Maleae</taxon>
        <taxon>Pyrus</taxon>
    </lineage>
</organism>
<dbReference type="Pfam" id="PF03016">
    <property type="entry name" value="Exostosin_GT47"/>
    <property type="match status" value="1"/>
</dbReference>
<evidence type="ECO:0000259" key="1">
    <source>
        <dbReference type="Pfam" id="PF03016"/>
    </source>
</evidence>
<keyword evidence="3" id="KW-1185">Reference proteome</keyword>
<reference evidence="2 3" key="3">
    <citation type="submission" date="2019-11" db="EMBL/GenBank/DDBJ databases">
        <title>A de novo genome assembly of a pear dwarfing rootstock.</title>
        <authorList>
            <person name="Wang F."/>
            <person name="Wang J."/>
            <person name="Li S."/>
            <person name="Zhang Y."/>
            <person name="Fang M."/>
            <person name="Ma L."/>
            <person name="Zhao Y."/>
            <person name="Jiang S."/>
        </authorList>
    </citation>
    <scope>NUCLEOTIDE SEQUENCE [LARGE SCALE GENOMIC DNA]</scope>
    <source>
        <strain evidence="2">S2</strain>
        <tissue evidence="2">Leaf</tissue>
    </source>
</reference>
<protein>
    <submittedName>
        <fullName evidence="2">Xyloglucan galactosyltransferase KATAMARI1-like protein</fullName>
    </submittedName>
</protein>
<accession>A0A5N5H9T1</accession>
<dbReference type="GO" id="GO:0016757">
    <property type="term" value="F:glycosyltransferase activity"/>
    <property type="evidence" value="ECO:0007669"/>
    <property type="project" value="UniProtKB-KW"/>
</dbReference>
<evidence type="ECO:0000313" key="2">
    <source>
        <dbReference type="EMBL" id="KAB2623333.1"/>
    </source>
</evidence>
<reference evidence="2 3" key="1">
    <citation type="submission" date="2019-09" db="EMBL/GenBank/DDBJ databases">
        <authorList>
            <person name="Ou C."/>
        </authorList>
    </citation>
    <scope>NUCLEOTIDE SEQUENCE [LARGE SCALE GENOMIC DNA]</scope>
    <source>
        <strain evidence="2">S2</strain>
        <tissue evidence="2">Leaf</tissue>
    </source>
</reference>
<dbReference type="InterPro" id="IPR040911">
    <property type="entry name" value="Exostosin_GT47"/>
</dbReference>
<keyword evidence="2" id="KW-0328">Glycosyltransferase</keyword>
<name>A0A5N5H9T1_9ROSA</name>
<sequence length="135" mass="15112">MYSTSLGANNVFNLLVKKQVHLTSTMKINHTDDDSSLNRFIYIHDGLPARFNYDFLNNCESLSPGTTSSNKPSMCPHLVNLGLGPDLEVIFHNRMKKYECLTSNSTLASAICVPFYPSMDVGVHLWDSNVKIRDA</sequence>
<comment type="caution">
    <text evidence="2">The sequence shown here is derived from an EMBL/GenBank/DDBJ whole genome shotgun (WGS) entry which is preliminary data.</text>
</comment>
<dbReference type="AlphaFoldDB" id="A0A5N5H9T1"/>